<sequence>MNTRVIIFDFDGTLADTREAIITAKQETARQLGLVMASEQEYASTIGLATKVGFHVIYPELTDSMLDQCVSTYRKLFDEIRAQNPPVYFPGTDKVLARLKEKNILCTIATARNSCTLHEMLRLWKLDTWFSYILCAEDTAHLKPHPEPVLKTLKELSFQPEQALVVGDMPVDIGMGKNAGTCTCGVTYGNSDRDALIRAGADFIIDSIEELPDILK</sequence>
<keyword evidence="2" id="KW-1185">Reference proteome</keyword>
<accession>A0AC61NL66</accession>
<gene>
    <name evidence="1" type="ORF">JYE49_15000</name>
</gene>
<dbReference type="Proteomes" id="UP000682782">
    <property type="component" value="Chromosome"/>
</dbReference>
<organism evidence="1 2">
    <name type="scientific">Aristaeella hokkaidonensis</name>
    <dbReference type="NCBI Taxonomy" id="3046382"/>
    <lineage>
        <taxon>Bacteria</taxon>
        <taxon>Bacillati</taxon>
        <taxon>Bacillota</taxon>
        <taxon>Clostridia</taxon>
        <taxon>Eubacteriales</taxon>
        <taxon>Aristaeellaceae</taxon>
        <taxon>Aristaeella</taxon>
    </lineage>
</organism>
<name>A0AC61NL66_9FIRM</name>
<proteinExistence type="predicted"/>
<evidence type="ECO:0000313" key="2">
    <source>
        <dbReference type="Proteomes" id="UP000682782"/>
    </source>
</evidence>
<dbReference type="EMBL" id="CP068393">
    <property type="protein sequence ID" value="QUC67118.1"/>
    <property type="molecule type" value="Genomic_DNA"/>
</dbReference>
<evidence type="ECO:0000313" key="1">
    <source>
        <dbReference type="EMBL" id="QUC67118.1"/>
    </source>
</evidence>
<protein>
    <submittedName>
        <fullName evidence="1">HAD-IA family hydrolase</fullName>
    </submittedName>
</protein>
<reference evidence="1" key="1">
    <citation type="submission" date="2021-01" db="EMBL/GenBank/DDBJ databases">
        <title>Complete genome sequence of Clostridiales bacterium R-7.</title>
        <authorList>
            <person name="Mahoney-Kurpe S.C."/>
            <person name="Palevich N."/>
            <person name="Koike S."/>
            <person name="Moon C.D."/>
            <person name="Attwood G.T."/>
        </authorList>
    </citation>
    <scope>NUCLEOTIDE SEQUENCE</scope>
    <source>
        <strain evidence="1">R-7</strain>
    </source>
</reference>
<keyword evidence="1" id="KW-0378">Hydrolase</keyword>